<dbReference type="InterPro" id="IPR013783">
    <property type="entry name" value="Ig-like_fold"/>
</dbReference>
<dbReference type="SUPFAM" id="SSF56935">
    <property type="entry name" value="Porins"/>
    <property type="match status" value="1"/>
</dbReference>
<organism evidence="4 5">
    <name type="scientific">Mucilaginibacter terrae</name>
    <dbReference type="NCBI Taxonomy" id="1955052"/>
    <lineage>
        <taxon>Bacteria</taxon>
        <taxon>Pseudomonadati</taxon>
        <taxon>Bacteroidota</taxon>
        <taxon>Sphingobacteriia</taxon>
        <taxon>Sphingobacteriales</taxon>
        <taxon>Sphingobacteriaceae</taxon>
        <taxon>Mucilaginibacter</taxon>
    </lineage>
</organism>
<dbReference type="SUPFAM" id="SSF49373">
    <property type="entry name" value="Invasin/intimin cell-adhesion fragments"/>
    <property type="match status" value="1"/>
</dbReference>
<feature type="chain" id="PRO_5046353830" description="Big-1 domain-containing protein" evidence="2">
    <location>
        <begin position="22"/>
        <end position="906"/>
    </location>
</feature>
<proteinExistence type="inferred from homology"/>
<gene>
    <name evidence="4" type="ORF">QE417_001652</name>
</gene>
<sequence length="906" mass="99742">MINRYALILILFTTCSLAAFAQQRDSVSLNTILERAGKVAAARPIEKLYLHFDKPYYAVDDTVFFKAYLTDNFKQPSQLSKVVYVELMNSRDSLVRLLKLPVRNGMAYGSIPLPELTYRQDNYHIRAYSKWMANFDEDLFFKKTLPVGNAIDKQINTYITTTKTGADKSLQITSRIVFKDTDGNPQVGKKVTWEVSSNVDDIAKGKGNTDQNGALTVSFTNSKQADLTGVAITAFIDLGSGKKAGRSFPLKSVLGNTDVQFFPEGGELISGARLRVGVKAVASSGLGINFTGTINDNSGAVVANISSQHAGMGSFVLLPETGKSYKANITFANGTKGTYDLPKVQATGFNISISNTDPQNLSLKLLASPAFFEANKGKFFYIIGQCANTVCFAAQTALKEQVFSANIPSSKFPTGVIQFTVLTTGGVPLSERIVFVQHNDQLNIGLTSDKPIYGVRQKVKLNVTAKNKTAPVDGHFSVAVIDESKVPVDEDAEVTILSSLLLTSDLKGYVEKPNYYFAHINDKTAADLDVLMLTQGYRKFSYTNVMTGNLQPVTYLPEQGIEISGTLRTTTGMPFKGGNVRLLIPDKYFSANAVSDPEGHFRFKDLAFPDSMKVIATAKNNYNGKNLMLMLDYETYPAIVKNQLHPDDVANIDSTLRPYLLNSKKQFNSMHILKEVIVRAPKTPKINHTAYPALTGLSSIPDHLMTGDRFICPMLLTCMQGTLMGVTFDTGTNAFYVSRDYNAGRRVPMAVYVRGMPVDVNYLASLQSSDVESVEIFLRDDLGLINNANQTNGVIVINTKTPPKGTKISLQELQELIPQPNTANLTPKGYDIGKEFYMPVYDVPKPIGMDLRSTIYWNPRVVTEKATGATSVEFYNADGKGSYRAVIEGWDKDGNIGRFIYRYKVQ</sequence>
<dbReference type="Pfam" id="PF02369">
    <property type="entry name" value="Big_1"/>
    <property type="match status" value="1"/>
</dbReference>
<dbReference type="EMBL" id="JAVLVU010000001">
    <property type="protein sequence ID" value="MDT3402580.1"/>
    <property type="molecule type" value="Genomic_DNA"/>
</dbReference>
<comment type="similarity">
    <text evidence="1">Belongs to the intimin/invasin family.</text>
</comment>
<comment type="caution">
    <text evidence="4">The sequence shown here is derived from an EMBL/GenBank/DDBJ whole genome shotgun (WGS) entry which is preliminary data.</text>
</comment>
<protein>
    <recommendedName>
        <fullName evidence="3">Big-1 domain-containing protein</fullName>
    </recommendedName>
</protein>
<evidence type="ECO:0000259" key="3">
    <source>
        <dbReference type="Pfam" id="PF02369"/>
    </source>
</evidence>
<dbReference type="RefSeq" id="WP_311949186.1">
    <property type="nucleotide sequence ID" value="NZ_JAVLVU010000001.1"/>
</dbReference>
<dbReference type="InterPro" id="IPR003344">
    <property type="entry name" value="Big_1_dom"/>
</dbReference>
<accession>A0ABU3GSF5</accession>
<feature type="domain" description="Big-1" evidence="3">
    <location>
        <begin position="159"/>
        <end position="240"/>
    </location>
</feature>
<dbReference type="Gene3D" id="2.60.40.10">
    <property type="entry name" value="Immunoglobulins"/>
    <property type="match status" value="1"/>
</dbReference>
<reference evidence="5" key="1">
    <citation type="submission" date="2023-07" db="EMBL/GenBank/DDBJ databases">
        <title>Functional and genomic diversity of the sorghum phyllosphere microbiome.</title>
        <authorList>
            <person name="Shade A."/>
        </authorList>
    </citation>
    <scope>NUCLEOTIDE SEQUENCE [LARGE SCALE GENOMIC DNA]</scope>
    <source>
        <strain evidence="5">SORGH_AS_0422</strain>
    </source>
</reference>
<evidence type="ECO:0000256" key="2">
    <source>
        <dbReference type="SAM" id="SignalP"/>
    </source>
</evidence>
<dbReference type="InterPro" id="IPR008964">
    <property type="entry name" value="Invasin/intimin_cell_adhesion"/>
</dbReference>
<dbReference type="Gene3D" id="2.60.40.1930">
    <property type="match status" value="1"/>
</dbReference>
<keyword evidence="5" id="KW-1185">Reference proteome</keyword>
<name>A0ABU3GSF5_9SPHI</name>
<keyword evidence="2" id="KW-0732">Signal</keyword>
<evidence type="ECO:0000313" key="4">
    <source>
        <dbReference type="EMBL" id="MDT3402580.1"/>
    </source>
</evidence>
<evidence type="ECO:0000256" key="1">
    <source>
        <dbReference type="ARBA" id="ARBA00010116"/>
    </source>
</evidence>
<evidence type="ECO:0000313" key="5">
    <source>
        <dbReference type="Proteomes" id="UP001258315"/>
    </source>
</evidence>
<feature type="signal peptide" evidence="2">
    <location>
        <begin position="1"/>
        <end position="21"/>
    </location>
</feature>
<dbReference type="Proteomes" id="UP001258315">
    <property type="component" value="Unassembled WGS sequence"/>
</dbReference>